<protein>
    <submittedName>
        <fullName evidence="2">Uncharacterized protein</fullName>
    </submittedName>
</protein>
<gene>
    <name evidence="2" type="ORF">IWQ60_000600</name>
</gene>
<accession>A0A9W8E2Q0</accession>
<name>A0A9W8E2Q0_9FUNG</name>
<dbReference type="Proteomes" id="UP001150569">
    <property type="component" value="Unassembled WGS sequence"/>
</dbReference>
<feature type="compositionally biased region" description="Basic residues" evidence="1">
    <location>
        <begin position="1"/>
        <end position="11"/>
    </location>
</feature>
<feature type="region of interest" description="Disordered" evidence="1">
    <location>
        <begin position="1"/>
        <end position="29"/>
    </location>
</feature>
<keyword evidence="3" id="KW-1185">Reference proteome</keyword>
<comment type="caution">
    <text evidence="2">The sequence shown here is derived from an EMBL/GenBank/DDBJ whole genome shotgun (WGS) entry which is preliminary data.</text>
</comment>
<evidence type="ECO:0000313" key="2">
    <source>
        <dbReference type="EMBL" id="KAJ1930126.1"/>
    </source>
</evidence>
<dbReference type="EMBL" id="JANBPT010000015">
    <property type="protein sequence ID" value="KAJ1930126.1"/>
    <property type="molecule type" value="Genomic_DNA"/>
</dbReference>
<organism evidence="2 3">
    <name type="scientific">Tieghemiomyces parasiticus</name>
    <dbReference type="NCBI Taxonomy" id="78921"/>
    <lineage>
        <taxon>Eukaryota</taxon>
        <taxon>Fungi</taxon>
        <taxon>Fungi incertae sedis</taxon>
        <taxon>Zoopagomycota</taxon>
        <taxon>Kickxellomycotina</taxon>
        <taxon>Dimargaritomycetes</taxon>
        <taxon>Dimargaritales</taxon>
        <taxon>Dimargaritaceae</taxon>
        <taxon>Tieghemiomyces</taxon>
    </lineage>
</organism>
<dbReference type="AlphaFoldDB" id="A0A9W8E2Q0"/>
<proteinExistence type="predicted"/>
<reference evidence="2" key="1">
    <citation type="submission" date="2022-07" db="EMBL/GenBank/DDBJ databases">
        <title>Phylogenomic reconstructions and comparative analyses of Kickxellomycotina fungi.</title>
        <authorList>
            <person name="Reynolds N.K."/>
            <person name="Stajich J.E."/>
            <person name="Barry K."/>
            <person name="Grigoriev I.V."/>
            <person name="Crous P."/>
            <person name="Smith M.E."/>
        </authorList>
    </citation>
    <scope>NUCLEOTIDE SEQUENCE</scope>
    <source>
        <strain evidence="2">RSA 861</strain>
    </source>
</reference>
<evidence type="ECO:0000256" key="1">
    <source>
        <dbReference type="SAM" id="MobiDB-lite"/>
    </source>
</evidence>
<sequence>MPPVGRPRKRLPATPHPATPPRDSNKWHPLPLNYGRANAILRALAACAPDHGTTSHNQLCAVAHTEVNQEVSEYISKNQVKYISKLARAFVSQGRRPTRDHWLQLPCLPNLAPTEAELATQIELLSHWYDQQTRGRTTPESEAPLAQPTLPLHQQLPDPVVPAELTEDSDTVAVQEDPVALVHRFLNLMGTRQQECQKFREKLRQIHDKYYAEIDRLAYHYMMGLPPV</sequence>
<evidence type="ECO:0000313" key="3">
    <source>
        <dbReference type="Proteomes" id="UP001150569"/>
    </source>
</evidence>